<sequence>MADSRGALRGMSRSPSSALRRLAVATGTPASPRLDHGDLDTPEGHRIPVGLPLVDKTMDGEIECDLLDNWATCRIRFNPHSYARRKARDAEAAFDHYFIQLYVRGSLHGECAGRGVYVRPGDILILDVRESSVLRTSSGEIITLIIPHAAIDRLPADLHGQVLRHELPSTRRLAAQFESLQTRLAELAGDGIEALQSTILDALRAAIDDTIGQSVEPRASGDLGEQPSGTRPEPAQRGATGRSDPAPLRAVHDTLLDWARRGD</sequence>
<name>A0A6I6CXN3_9GAMM</name>
<protein>
    <recommendedName>
        <fullName evidence="2">Transcription regulator HTH AraC- type ligand binding domain-containing protein</fullName>
    </recommendedName>
</protein>
<dbReference type="Pfam" id="PF14525">
    <property type="entry name" value="AraC_binding_2"/>
    <property type="match status" value="1"/>
</dbReference>
<dbReference type="KEGG" id="ghl:GM160_08605"/>
<gene>
    <name evidence="3" type="ORF">GM160_08605</name>
</gene>
<dbReference type="AlphaFoldDB" id="A0A6I6CXN3"/>
<dbReference type="EMBL" id="CP046415">
    <property type="protein sequence ID" value="QGT78949.1"/>
    <property type="molecule type" value="Genomic_DNA"/>
</dbReference>
<feature type="domain" description="Transcription regulator HTH AraC- type ligand binding" evidence="2">
    <location>
        <begin position="74"/>
        <end position="203"/>
    </location>
</feature>
<proteinExistence type="predicted"/>
<reference evidence="3 4" key="1">
    <citation type="submission" date="2019-11" db="EMBL/GenBank/DDBJ databases">
        <authorList>
            <person name="Zhang J."/>
            <person name="Sun C."/>
        </authorList>
    </citation>
    <scope>NUCLEOTIDE SEQUENCE [LARGE SCALE GENOMIC DNA]</scope>
    <source>
        <strain evidence="4">sp2</strain>
    </source>
</reference>
<feature type="region of interest" description="Disordered" evidence="1">
    <location>
        <begin position="214"/>
        <end position="251"/>
    </location>
</feature>
<keyword evidence="4" id="KW-1185">Reference proteome</keyword>
<accession>A0A6I6CXN3</accession>
<dbReference type="InterPro" id="IPR035418">
    <property type="entry name" value="AraC-bd_2"/>
</dbReference>
<evidence type="ECO:0000259" key="2">
    <source>
        <dbReference type="Pfam" id="PF14525"/>
    </source>
</evidence>
<feature type="region of interest" description="Disordered" evidence="1">
    <location>
        <begin position="1"/>
        <end position="20"/>
    </location>
</feature>
<organism evidence="3 4">
    <name type="scientific">Guyparkeria halophila</name>
    <dbReference type="NCBI Taxonomy" id="47960"/>
    <lineage>
        <taxon>Bacteria</taxon>
        <taxon>Pseudomonadati</taxon>
        <taxon>Pseudomonadota</taxon>
        <taxon>Gammaproteobacteria</taxon>
        <taxon>Chromatiales</taxon>
        <taxon>Thioalkalibacteraceae</taxon>
        <taxon>Guyparkeria</taxon>
    </lineage>
</organism>
<evidence type="ECO:0000256" key="1">
    <source>
        <dbReference type="SAM" id="MobiDB-lite"/>
    </source>
</evidence>
<dbReference type="Proteomes" id="UP000427716">
    <property type="component" value="Chromosome"/>
</dbReference>
<evidence type="ECO:0000313" key="4">
    <source>
        <dbReference type="Proteomes" id="UP000427716"/>
    </source>
</evidence>
<evidence type="ECO:0000313" key="3">
    <source>
        <dbReference type="EMBL" id="QGT78949.1"/>
    </source>
</evidence>